<dbReference type="EMBL" id="CAJJDN010000137">
    <property type="protein sequence ID" value="CAD8122293.1"/>
    <property type="molecule type" value="Genomic_DNA"/>
</dbReference>
<comment type="caution">
    <text evidence="6">The sequence shown here is derived from an EMBL/GenBank/DDBJ whole genome shotgun (WGS) entry which is preliminary data.</text>
</comment>
<keyword evidence="1" id="KW-0808">Transferase</keyword>
<dbReference type="GO" id="GO:0000045">
    <property type="term" value="P:autophagosome assembly"/>
    <property type="evidence" value="ECO:0007669"/>
    <property type="project" value="TreeGrafter"/>
</dbReference>
<dbReference type="GO" id="GO:0005829">
    <property type="term" value="C:cytosol"/>
    <property type="evidence" value="ECO:0007669"/>
    <property type="project" value="TreeGrafter"/>
</dbReference>
<reference evidence="6" key="1">
    <citation type="submission" date="2021-01" db="EMBL/GenBank/DDBJ databases">
        <authorList>
            <consortium name="Genoscope - CEA"/>
            <person name="William W."/>
        </authorList>
    </citation>
    <scope>NUCLEOTIDE SEQUENCE</scope>
</reference>
<name>A0A8S1R4J1_9CILI</name>
<dbReference type="InterPro" id="IPR008271">
    <property type="entry name" value="Ser/Thr_kinase_AS"/>
</dbReference>
<proteinExistence type="predicted"/>
<dbReference type="SMART" id="SM00220">
    <property type="entry name" value="S_TKc"/>
    <property type="match status" value="2"/>
</dbReference>
<dbReference type="PANTHER" id="PTHR24348:SF22">
    <property type="entry name" value="NON-SPECIFIC SERINE_THREONINE PROTEIN KINASE"/>
    <property type="match status" value="1"/>
</dbReference>
<organism evidence="6 7">
    <name type="scientific">Paramecium sonneborni</name>
    <dbReference type="NCBI Taxonomy" id="65129"/>
    <lineage>
        <taxon>Eukaryota</taxon>
        <taxon>Sar</taxon>
        <taxon>Alveolata</taxon>
        <taxon>Ciliophora</taxon>
        <taxon>Intramacronucleata</taxon>
        <taxon>Oligohymenophorea</taxon>
        <taxon>Peniculida</taxon>
        <taxon>Parameciidae</taxon>
        <taxon>Paramecium</taxon>
    </lineage>
</organism>
<accession>A0A8S1R4J1</accession>
<dbReference type="CDD" id="cd00180">
    <property type="entry name" value="PKc"/>
    <property type="match status" value="2"/>
</dbReference>
<keyword evidence="4" id="KW-0067">ATP-binding</keyword>
<dbReference type="InterPro" id="IPR045269">
    <property type="entry name" value="Atg1-like"/>
</dbReference>
<keyword evidence="7" id="KW-1185">Reference proteome</keyword>
<dbReference type="InterPro" id="IPR000719">
    <property type="entry name" value="Prot_kinase_dom"/>
</dbReference>
<dbReference type="GO" id="GO:0004674">
    <property type="term" value="F:protein serine/threonine kinase activity"/>
    <property type="evidence" value="ECO:0007669"/>
    <property type="project" value="InterPro"/>
</dbReference>
<evidence type="ECO:0000256" key="3">
    <source>
        <dbReference type="ARBA" id="ARBA00022777"/>
    </source>
</evidence>
<dbReference type="GO" id="GO:0016020">
    <property type="term" value="C:membrane"/>
    <property type="evidence" value="ECO:0007669"/>
    <property type="project" value="TreeGrafter"/>
</dbReference>
<evidence type="ECO:0000313" key="7">
    <source>
        <dbReference type="Proteomes" id="UP000692954"/>
    </source>
</evidence>
<feature type="domain" description="Protein kinase" evidence="5">
    <location>
        <begin position="398"/>
        <end position="656"/>
    </location>
</feature>
<evidence type="ECO:0000259" key="5">
    <source>
        <dbReference type="PROSITE" id="PS50011"/>
    </source>
</evidence>
<dbReference type="GO" id="GO:0005524">
    <property type="term" value="F:ATP binding"/>
    <property type="evidence" value="ECO:0007669"/>
    <property type="project" value="UniProtKB-KW"/>
</dbReference>
<evidence type="ECO:0000256" key="1">
    <source>
        <dbReference type="ARBA" id="ARBA00022679"/>
    </source>
</evidence>
<protein>
    <recommendedName>
        <fullName evidence="5">Protein kinase domain-containing protein</fullName>
    </recommendedName>
</protein>
<feature type="domain" description="Protein kinase" evidence="5">
    <location>
        <begin position="15"/>
        <end position="258"/>
    </location>
</feature>
<dbReference type="PROSITE" id="PS00108">
    <property type="entry name" value="PROTEIN_KINASE_ST"/>
    <property type="match status" value="2"/>
</dbReference>
<gene>
    <name evidence="6" type="ORF">PSON_ATCC_30995.1.T1370115</name>
</gene>
<dbReference type="Proteomes" id="UP000692954">
    <property type="component" value="Unassembled WGS sequence"/>
</dbReference>
<dbReference type="Pfam" id="PF00069">
    <property type="entry name" value="Pkinase"/>
    <property type="match status" value="2"/>
</dbReference>
<dbReference type="PANTHER" id="PTHR24348">
    <property type="entry name" value="SERINE/THREONINE-PROTEIN KINASE UNC-51-RELATED"/>
    <property type="match status" value="1"/>
</dbReference>
<keyword evidence="3" id="KW-0418">Kinase</keyword>
<dbReference type="GO" id="GO:0000407">
    <property type="term" value="C:phagophore assembly site"/>
    <property type="evidence" value="ECO:0007669"/>
    <property type="project" value="TreeGrafter"/>
</dbReference>
<dbReference type="GO" id="GO:0010506">
    <property type="term" value="P:regulation of autophagy"/>
    <property type="evidence" value="ECO:0007669"/>
    <property type="project" value="InterPro"/>
</dbReference>
<evidence type="ECO:0000256" key="4">
    <source>
        <dbReference type="ARBA" id="ARBA00022840"/>
    </source>
</evidence>
<sequence length="817" mass="96713">MDKQYGFKKTKIGKYKILDVIGSGTEGKVYKAECAKKYFALKEIKQCFKINLKIYENINKNENLVQFIETFDDKQISYEVFEFCEGGNLTQLLKKQKFDENSTIQFIKQFCNGYKELFRNNIIHRDIKPDNIVFSNNQAKIADFGFARFVLNPDIKQELSVKCSPLYASPQLFESYFSSKCDVWSLGLILYLIVYGFLPNESAKSLSDLEDFFTEVKQNRLPFPQNNMPSIVMLIKQMLRYSEDDRISWVQIFEHPLISQDSEQEGQVYSPRSIEQFNMQIYFENRIYQIQVFNSLINKQQSDLEQTLIILNLWLIYIHKLQGQINGKIIIKHFEKKQQTFINGNQSKNLRAIIKEYQNIVESQIKFINLMDQQKKSIFQMKNQKILKLNGFDDKEQIQLLKRSIEKNFSQFKMKIFLLLIRTEGKVYKAECAKKYFALKEIKQCFKINLKIYENINKNENLVQFIETFDDKQISYEVFEFCEGGNLTQLLKKQKFDENSTIQFIKQFCNGYKELFRNNIIHRDIKPDNIVFSNNQAKIADFGFARFVLNPDIKQELSVKCSPLYASPQLFESYFSSKCDVWSLGLILYLIVYGFLPNESAKSLSDLEDFFTEVKQNRLPFPQNNMPSIVMLIKQMLRYSEDDRISWVQIFEHPLISQDSEQEGQVYSPRSIEQFNMQIYFENRIYQIQVFNSLINKQQSDLEQTLIILNLWLIYIHKLQGQINGKIIIKHFEKKQQTFINGNQSKNLRAIIKEYQNIVESQIKFINLMDQQKKSIFQMKNQKILKLNGFDDKEQIQLLDCSLDQKEALKKIFRNLK</sequence>
<dbReference type="GO" id="GO:0005776">
    <property type="term" value="C:autophagosome"/>
    <property type="evidence" value="ECO:0007669"/>
    <property type="project" value="TreeGrafter"/>
</dbReference>
<evidence type="ECO:0000256" key="2">
    <source>
        <dbReference type="ARBA" id="ARBA00022741"/>
    </source>
</evidence>
<dbReference type="OrthoDB" id="5337378at2759"/>
<dbReference type="PROSITE" id="PS50011">
    <property type="entry name" value="PROTEIN_KINASE_DOM"/>
    <property type="match status" value="2"/>
</dbReference>
<evidence type="ECO:0000313" key="6">
    <source>
        <dbReference type="EMBL" id="CAD8122293.1"/>
    </source>
</evidence>
<keyword evidence="2" id="KW-0547">Nucleotide-binding</keyword>
<dbReference type="AlphaFoldDB" id="A0A8S1R4J1"/>